<feature type="compositionally biased region" description="Pro residues" evidence="1">
    <location>
        <begin position="46"/>
        <end position="62"/>
    </location>
</feature>
<comment type="caution">
    <text evidence="2">The sequence shown here is derived from an EMBL/GenBank/DDBJ whole genome shotgun (WGS) entry which is preliminary data.</text>
</comment>
<dbReference type="EMBL" id="BGZK01000169">
    <property type="protein sequence ID" value="GBP25107.1"/>
    <property type="molecule type" value="Genomic_DNA"/>
</dbReference>
<evidence type="ECO:0000256" key="1">
    <source>
        <dbReference type="SAM" id="MobiDB-lite"/>
    </source>
</evidence>
<keyword evidence="3" id="KW-1185">Reference proteome</keyword>
<sequence>MKTDRRASARRPQPLVRCALPTEQKIVQSGRVRAALSCLRSGDSPAPAPARRPPPAAAPAPAPAARARRPGGGVIARYAGRRAVRSAKLHCLRYGDEHLGALEPACPPRARQIRAPPTCPEPRL</sequence>
<evidence type="ECO:0000313" key="2">
    <source>
        <dbReference type="EMBL" id="GBP25107.1"/>
    </source>
</evidence>
<evidence type="ECO:0000313" key="3">
    <source>
        <dbReference type="Proteomes" id="UP000299102"/>
    </source>
</evidence>
<reference evidence="2 3" key="1">
    <citation type="journal article" date="2019" name="Commun. Biol.">
        <title>The bagworm genome reveals a unique fibroin gene that provides high tensile strength.</title>
        <authorList>
            <person name="Kono N."/>
            <person name="Nakamura H."/>
            <person name="Ohtoshi R."/>
            <person name="Tomita M."/>
            <person name="Numata K."/>
            <person name="Arakawa K."/>
        </authorList>
    </citation>
    <scope>NUCLEOTIDE SEQUENCE [LARGE SCALE GENOMIC DNA]</scope>
</reference>
<dbReference type="Proteomes" id="UP000299102">
    <property type="component" value="Unassembled WGS sequence"/>
</dbReference>
<name>A0A4C1UG62_EUMVA</name>
<feature type="region of interest" description="Disordered" evidence="1">
    <location>
        <begin position="39"/>
        <end position="73"/>
    </location>
</feature>
<gene>
    <name evidence="2" type="ORF">EVAR_19587_1</name>
</gene>
<organism evidence="2 3">
    <name type="scientific">Eumeta variegata</name>
    <name type="common">Bagworm moth</name>
    <name type="synonym">Eumeta japonica</name>
    <dbReference type="NCBI Taxonomy" id="151549"/>
    <lineage>
        <taxon>Eukaryota</taxon>
        <taxon>Metazoa</taxon>
        <taxon>Ecdysozoa</taxon>
        <taxon>Arthropoda</taxon>
        <taxon>Hexapoda</taxon>
        <taxon>Insecta</taxon>
        <taxon>Pterygota</taxon>
        <taxon>Neoptera</taxon>
        <taxon>Endopterygota</taxon>
        <taxon>Lepidoptera</taxon>
        <taxon>Glossata</taxon>
        <taxon>Ditrysia</taxon>
        <taxon>Tineoidea</taxon>
        <taxon>Psychidae</taxon>
        <taxon>Oiketicinae</taxon>
        <taxon>Eumeta</taxon>
    </lineage>
</organism>
<accession>A0A4C1UG62</accession>
<dbReference type="AlphaFoldDB" id="A0A4C1UG62"/>
<proteinExistence type="predicted"/>
<protein>
    <submittedName>
        <fullName evidence="2">Uncharacterized protein</fullName>
    </submittedName>
</protein>